<feature type="transmembrane region" description="Helical" evidence="1">
    <location>
        <begin position="42"/>
        <end position="62"/>
    </location>
</feature>
<dbReference type="Proteomes" id="UP000696294">
    <property type="component" value="Unassembled WGS sequence"/>
</dbReference>
<evidence type="ECO:0000313" key="3">
    <source>
        <dbReference type="Proteomes" id="UP000696294"/>
    </source>
</evidence>
<evidence type="ECO:0000256" key="1">
    <source>
        <dbReference type="SAM" id="Phobius"/>
    </source>
</evidence>
<proteinExistence type="predicted"/>
<reference evidence="2 3" key="1">
    <citation type="submission" date="2020-03" db="EMBL/GenBank/DDBJ databases">
        <title>WGS of actinomycetes isolated from Thailand.</title>
        <authorList>
            <person name="Thawai C."/>
        </authorList>
    </citation>
    <scope>NUCLEOTIDE SEQUENCE [LARGE SCALE GENOMIC DNA]</scope>
    <source>
        <strain evidence="2 3">FMUSA5-5</strain>
    </source>
</reference>
<dbReference type="EMBL" id="JAATEP010000032">
    <property type="protein sequence ID" value="NJP94812.1"/>
    <property type="molecule type" value="Genomic_DNA"/>
</dbReference>
<evidence type="ECO:0000313" key="2">
    <source>
        <dbReference type="EMBL" id="NJP94812.1"/>
    </source>
</evidence>
<accession>A0ABX1BEM6</accession>
<keyword evidence="1" id="KW-0812">Transmembrane</keyword>
<sequence>MIVDPRVPPKDAQSLRESRDVLLKSRRGWTPGLRRPSRRSEYLMIVAFGLAALPGVLLILGLTGLGLFLLPLVPLAFCLLIASLIECFRRPKDEDDEFEHERKLFSLLRCYEGHYVLVEDLDASAGRLLTRARRAIFVVTASEVNAKGLLDDVRNAVMLPAQEWEIARLLAKLSAVRAMHGATVSQGLTPEAEAAVMPLTRALDLSEKAVLARVVALERYAAHVSEADRAFQARLQVEELRGRVHQYEELVAETGADGFAVPELERLAVDAGLLERALRRSMASAQEVFGHLDPEPSALRERSGWSGTKG</sequence>
<gene>
    <name evidence="2" type="ORF">HCN51_36175</name>
</gene>
<keyword evidence="1" id="KW-0472">Membrane</keyword>
<organism evidence="2 3">
    <name type="scientific">Nonomuraea composti</name>
    <dbReference type="NCBI Taxonomy" id="2720023"/>
    <lineage>
        <taxon>Bacteria</taxon>
        <taxon>Bacillati</taxon>
        <taxon>Actinomycetota</taxon>
        <taxon>Actinomycetes</taxon>
        <taxon>Streptosporangiales</taxon>
        <taxon>Streptosporangiaceae</taxon>
        <taxon>Nonomuraea</taxon>
    </lineage>
</organism>
<keyword evidence="1" id="KW-1133">Transmembrane helix</keyword>
<comment type="caution">
    <text evidence="2">The sequence shown here is derived from an EMBL/GenBank/DDBJ whole genome shotgun (WGS) entry which is preliminary data.</text>
</comment>
<protein>
    <submittedName>
        <fullName evidence="2">Uncharacterized protein</fullName>
    </submittedName>
</protein>
<name>A0ABX1BEM6_9ACTN</name>
<keyword evidence="3" id="KW-1185">Reference proteome</keyword>
<feature type="transmembrane region" description="Helical" evidence="1">
    <location>
        <begin position="68"/>
        <end position="88"/>
    </location>
</feature>